<reference evidence="2" key="1">
    <citation type="submission" date="2022-12" db="EMBL/GenBank/DDBJ databases">
        <title>Paraconexibacter alkalitolerans sp. nov. and Baekduia alba sp. nov., isolated from soil and emended description of the genera Paraconexibacter (Chun et al., 2020) and Baekduia (An et al., 2020).</title>
        <authorList>
            <person name="Vieira S."/>
            <person name="Huber K.J."/>
            <person name="Geppert A."/>
            <person name="Wolf J."/>
            <person name="Neumann-Schaal M."/>
            <person name="Muesken M."/>
            <person name="Overmann J."/>
        </authorList>
    </citation>
    <scope>NUCLEOTIDE SEQUENCE</scope>
    <source>
        <strain evidence="2">AEG42_29</strain>
    </source>
</reference>
<dbReference type="EMBL" id="CP114014">
    <property type="protein sequence ID" value="XAY07794.1"/>
    <property type="molecule type" value="Genomic_DNA"/>
</dbReference>
<name>A0AAU7B1J9_9ACTN</name>
<evidence type="ECO:0000259" key="1">
    <source>
        <dbReference type="Pfam" id="PF08448"/>
    </source>
</evidence>
<dbReference type="AlphaFoldDB" id="A0AAU7B1J9"/>
<sequence length="123" mass="12803">MGLVLRAGADIAPAPGDQFLIVDSDLRVASISVATADRFGLDPDAIVGVPVVDLVEPADGSGPRALSETLIRVASGGDVERLVLRQPGEFGSRLRARAGRCERPLASIIVFAGRRPSATLRAC</sequence>
<evidence type="ECO:0000313" key="2">
    <source>
        <dbReference type="EMBL" id="XAY07794.1"/>
    </source>
</evidence>
<dbReference type="CDD" id="cd00130">
    <property type="entry name" value="PAS"/>
    <property type="match status" value="1"/>
</dbReference>
<dbReference type="SUPFAM" id="SSF55785">
    <property type="entry name" value="PYP-like sensor domain (PAS domain)"/>
    <property type="match status" value="1"/>
</dbReference>
<feature type="domain" description="PAS fold-4" evidence="1">
    <location>
        <begin position="19"/>
        <end position="82"/>
    </location>
</feature>
<dbReference type="Gene3D" id="3.30.450.20">
    <property type="entry name" value="PAS domain"/>
    <property type="match status" value="1"/>
</dbReference>
<accession>A0AAU7B1J9</accession>
<gene>
    <name evidence="2" type="ORF">DSM112329_04685</name>
</gene>
<protein>
    <recommendedName>
        <fullName evidence="1">PAS fold-4 domain-containing protein</fullName>
    </recommendedName>
</protein>
<dbReference type="InterPro" id="IPR000014">
    <property type="entry name" value="PAS"/>
</dbReference>
<dbReference type="KEGG" id="parq:DSM112329_04685"/>
<proteinExistence type="predicted"/>
<dbReference type="Pfam" id="PF08448">
    <property type="entry name" value="PAS_4"/>
    <property type="match status" value="1"/>
</dbReference>
<dbReference type="InterPro" id="IPR035965">
    <property type="entry name" value="PAS-like_dom_sf"/>
</dbReference>
<organism evidence="2">
    <name type="scientific">Paraconexibacter sp. AEG42_29</name>
    <dbReference type="NCBI Taxonomy" id="2997339"/>
    <lineage>
        <taxon>Bacteria</taxon>
        <taxon>Bacillati</taxon>
        <taxon>Actinomycetota</taxon>
        <taxon>Thermoleophilia</taxon>
        <taxon>Solirubrobacterales</taxon>
        <taxon>Paraconexibacteraceae</taxon>
        <taxon>Paraconexibacter</taxon>
    </lineage>
</organism>
<dbReference type="InterPro" id="IPR013656">
    <property type="entry name" value="PAS_4"/>
</dbReference>